<dbReference type="AlphaFoldDB" id="A0AAJ1HNZ6"/>
<gene>
    <name evidence="1" type="ORF">PO158_01445</name>
</gene>
<accession>A0AAJ1HNZ6</accession>
<protein>
    <submittedName>
        <fullName evidence="1">Uncharacterized protein</fullName>
    </submittedName>
</protein>
<dbReference type="Proteomes" id="UP001218021">
    <property type="component" value="Unassembled WGS sequence"/>
</dbReference>
<sequence length="290" mass="33465">MKEVINRIDIEEIKTDLSEVVRQAWKDATYTETHKAKIIEDYAEGNIVSVLMDKINFDDITKQLNADLDQDVDQLLKIQIQDLLRDRDAAYWNISVDKLLDNPTFLDLATLAITGPVLMGDDDPCMINGDDASDPDVGNYLRDFKASLGCLNLDWTDYSTQNLNDIIRNAAQYVVDHWSSDGDIEVLINEGYFVKGIAVLSLHNDLFDRYDKMIEQRVKEVGVKPWHLTDTLSVNLTQDVVEYMQKDIRVSPMTFDFFSQLLHTAYGTSYITYAYDKTKTVFKKRYFYFD</sequence>
<name>A0AAJ1HNZ6_LIMMU</name>
<evidence type="ECO:0000313" key="2">
    <source>
        <dbReference type="Proteomes" id="UP001218021"/>
    </source>
</evidence>
<dbReference type="RefSeq" id="WP_272207600.1">
    <property type="nucleotide sequence ID" value="NZ_JAQONC010000010.1"/>
</dbReference>
<evidence type="ECO:0000313" key="1">
    <source>
        <dbReference type="EMBL" id="MDC2826959.1"/>
    </source>
</evidence>
<reference evidence="1" key="1">
    <citation type="submission" date="2023-01" db="EMBL/GenBank/DDBJ databases">
        <title>Genome analysis of 13 Lactobacillus isolated from gut of wild boar.</title>
        <authorList>
            <person name="Papp P."/>
            <person name="Libisch B."/>
            <person name="Nagy T."/>
            <person name="Olasz F."/>
        </authorList>
    </citation>
    <scope>NUCLEOTIDE SEQUENCE</scope>
    <source>
        <strain evidence="1">F108</strain>
    </source>
</reference>
<proteinExistence type="predicted"/>
<comment type="caution">
    <text evidence="1">The sequence shown here is derived from an EMBL/GenBank/DDBJ whole genome shotgun (WGS) entry which is preliminary data.</text>
</comment>
<dbReference type="EMBL" id="JAQOND010000008">
    <property type="protein sequence ID" value="MDC2826959.1"/>
    <property type="molecule type" value="Genomic_DNA"/>
</dbReference>
<organism evidence="1 2">
    <name type="scientific">Limosilactobacillus mucosae</name>
    <name type="common">Lactobacillus mucosae</name>
    <dbReference type="NCBI Taxonomy" id="97478"/>
    <lineage>
        <taxon>Bacteria</taxon>
        <taxon>Bacillati</taxon>
        <taxon>Bacillota</taxon>
        <taxon>Bacilli</taxon>
        <taxon>Lactobacillales</taxon>
        <taxon>Lactobacillaceae</taxon>
        <taxon>Limosilactobacillus</taxon>
    </lineage>
</organism>